<evidence type="ECO:0000313" key="3">
    <source>
        <dbReference type="Proteomes" id="UP000784294"/>
    </source>
</evidence>
<dbReference type="Proteomes" id="UP000784294">
    <property type="component" value="Unassembled WGS sequence"/>
</dbReference>
<organism evidence="2 3">
    <name type="scientific">Protopolystoma xenopodis</name>
    <dbReference type="NCBI Taxonomy" id="117903"/>
    <lineage>
        <taxon>Eukaryota</taxon>
        <taxon>Metazoa</taxon>
        <taxon>Spiralia</taxon>
        <taxon>Lophotrochozoa</taxon>
        <taxon>Platyhelminthes</taxon>
        <taxon>Monogenea</taxon>
        <taxon>Polyopisthocotylea</taxon>
        <taxon>Polystomatidea</taxon>
        <taxon>Polystomatidae</taxon>
        <taxon>Protopolystoma</taxon>
    </lineage>
</organism>
<proteinExistence type="predicted"/>
<accession>A0A448XGS7</accession>
<sequence length="189" mass="21574">MRTNRHFFLNIVKDPVLSIDQDEAHNKVVASEGVELSPALGLFDRTDLLPSAMGLFAWFLKRPKKIHARQFSTIDGLIAHLRSRKKRTDGITCLTRMELREKDWCPRVAVPCRKICELQERVVSADNFILSWMSCDCIRGIEMGTDKEKLQSEPRKPAHLRHWPGLTSGKTRAGHEIPGGYFLRPVKDA</sequence>
<keyword evidence="3" id="KW-1185">Reference proteome</keyword>
<evidence type="ECO:0000256" key="1">
    <source>
        <dbReference type="SAM" id="MobiDB-lite"/>
    </source>
</evidence>
<comment type="caution">
    <text evidence="2">The sequence shown here is derived from an EMBL/GenBank/DDBJ whole genome shotgun (WGS) entry which is preliminary data.</text>
</comment>
<evidence type="ECO:0000313" key="2">
    <source>
        <dbReference type="EMBL" id="VEL36443.1"/>
    </source>
</evidence>
<feature type="region of interest" description="Disordered" evidence="1">
    <location>
        <begin position="148"/>
        <end position="169"/>
    </location>
</feature>
<dbReference type="EMBL" id="CAAALY010252231">
    <property type="protein sequence ID" value="VEL36443.1"/>
    <property type="molecule type" value="Genomic_DNA"/>
</dbReference>
<name>A0A448XGS7_9PLAT</name>
<gene>
    <name evidence="2" type="ORF">PXEA_LOCUS29883</name>
</gene>
<reference evidence="2" key="1">
    <citation type="submission" date="2018-11" db="EMBL/GenBank/DDBJ databases">
        <authorList>
            <consortium name="Pathogen Informatics"/>
        </authorList>
    </citation>
    <scope>NUCLEOTIDE SEQUENCE</scope>
</reference>
<dbReference type="AlphaFoldDB" id="A0A448XGS7"/>
<protein>
    <submittedName>
        <fullName evidence="2">Uncharacterized protein</fullName>
    </submittedName>
</protein>